<dbReference type="SUPFAM" id="SSF55073">
    <property type="entry name" value="Nucleotide cyclase"/>
    <property type="match status" value="1"/>
</dbReference>
<dbReference type="PANTHER" id="PTHR45138:SF9">
    <property type="entry name" value="DIGUANYLATE CYCLASE DGCM-RELATED"/>
    <property type="match status" value="1"/>
</dbReference>
<accession>A0A6L7AF51</accession>
<dbReference type="GO" id="GO:0052621">
    <property type="term" value="F:diguanylate cyclase activity"/>
    <property type="evidence" value="ECO:0007669"/>
    <property type="project" value="TreeGrafter"/>
</dbReference>
<dbReference type="Proteomes" id="UP000478636">
    <property type="component" value="Unassembled WGS sequence"/>
</dbReference>
<name>A0A6L7AF51_LEULA</name>
<dbReference type="AlphaFoldDB" id="A0A6L7AF51"/>
<dbReference type="PROSITE" id="PS50887">
    <property type="entry name" value="GGDEF"/>
    <property type="match status" value="1"/>
</dbReference>
<dbReference type="GO" id="GO:0005886">
    <property type="term" value="C:plasma membrane"/>
    <property type="evidence" value="ECO:0007669"/>
    <property type="project" value="TreeGrafter"/>
</dbReference>
<sequence>MAGLVVDISVLATVLIGLGIAILTTLTFYEKRQLFSGYIETTIVFLPLIYSLLSVSMLVIGNIYLYLLLAIWAYFYVSRYVGGSYFVLTIVVIILYLRMLKTSLTLSQMFILIGCGLLTYLGTALMSRLKLPFLIQLAGAFFVMLCSERLFGTFVPAYGVHTLRGSIISVTALLIAATVMHGFSRYVTQRVAEMDAITLRANKDELTQFYNLYYLYQDFGAQQFNQETLAIAILDLDYFKRINDQYGHSVGNDALIMFSKQIHQNLIAQLGVKNFELYRYGGEEFVVAIKTLPDKTMAHVFDDLQAAMACVKVDQVPNNLSFSAGVAYLANHTDGPVKTLEAADQLLYQAKHAGRGQTTIEALPASAR</sequence>
<evidence type="ECO:0000313" key="1">
    <source>
        <dbReference type="EMBL" id="MWN21829.1"/>
    </source>
</evidence>
<dbReference type="NCBIfam" id="TIGR00254">
    <property type="entry name" value="GGDEF"/>
    <property type="match status" value="1"/>
</dbReference>
<dbReference type="GO" id="GO:1902201">
    <property type="term" value="P:negative regulation of bacterial-type flagellum-dependent cell motility"/>
    <property type="evidence" value="ECO:0007669"/>
    <property type="project" value="TreeGrafter"/>
</dbReference>
<comment type="caution">
    <text evidence="1">The sequence shown here is derived from an EMBL/GenBank/DDBJ whole genome shotgun (WGS) entry which is preliminary data.</text>
</comment>
<dbReference type="InterPro" id="IPR029787">
    <property type="entry name" value="Nucleotide_cyclase"/>
</dbReference>
<dbReference type="KEGG" id="llf:BCR17_03570"/>
<evidence type="ECO:0000313" key="2">
    <source>
        <dbReference type="Proteomes" id="UP000478636"/>
    </source>
</evidence>
<dbReference type="InterPro" id="IPR000160">
    <property type="entry name" value="GGDEF_dom"/>
</dbReference>
<dbReference type="RefSeq" id="WP_029510071.1">
    <property type="nucleotide sequence ID" value="NZ_CP016598.1"/>
</dbReference>
<dbReference type="EMBL" id="WSZI01000021">
    <property type="protein sequence ID" value="MWN21829.1"/>
    <property type="molecule type" value="Genomic_DNA"/>
</dbReference>
<protein>
    <submittedName>
        <fullName evidence="1">Diguanylate cyclase</fullName>
    </submittedName>
</protein>
<dbReference type="Pfam" id="PF00990">
    <property type="entry name" value="GGDEF"/>
    <property type="match status" value="1"/>
</dbReference>
<dbReference type="CDD" id="cd01949">
    <property type="entry name" value="GGDEF"/>
    <property type="match status" value="1"/>
</dbReference>
<dbReference type="InterPro" id="IPR050469">
    <property type="entry name" value="Diguanylate_Cyclase"/>
</dbReference>
<gene>
    <name evidence="1" type="ORF">GQS40_13795</name>
</gene>
<dbReference type="InterPro" id="IPR043128">
    <property type="entry name" value="Rev_trsase/Diguanyl_cyclase"/>
</dbReference>
<dbReference type="SMART" id="SM00267">
    <property type="entry name" value="GGDEF"/>
    <property type="match status" value="1"/>
</dbReference>
<organism evidence="1 2">
    <name type="scientific">Leuconostoc lactis</name>
    <dbReference type="NCBI Taxonomy" id="1246"/>
    <lineage>
        <taxon>Bacteria</taxon>
        <taxon>Bacillati</taxon>
        <taxon>Bacillota</taxon>
        <taxon>Bacilli</taxon>
        <taxon>Lactobacillales</taxon>
        <taxon>Lactobacillaceae</taxon>
        <taxon>Leuconostoc</taxon>
    </lineage>
</organism>
<reference evidence="1 2" key="1">
    <citation type="submission" date="2019-12" db="EMBL/GenBank/DDBJ databases">
        <title>Complete genome sequence of Leuconostoc lactis strain AVN1 provides insights into metabolic potential.</title>
        <authorList>
            <person name="Besrour N."/>
            <person name="Najjari A."/>
            <person name="Fhoula I."/>
            <person name="Jaballah S."/>
            <person name="Klibi N."/>
            <person name="Ouzari H.I."/>
        </authorList>
    </citation>
    <scope>NUCLEOTIDE SEQUENCE [LARGE SCALE GENOMIC DNA]</scope>
    <source>
        <strain evidence="1 2">AVN1</strain>
    </source>
</reference>
<proteinExistence type="predicted"/>
<dbReference type="PANTHER" id="PTHR45138">
    <property type="entry name" value="REGULATORY COMPONENTS OF SENSORY TRANSDUCTION SYSTEM"/>
    <property type="match status" value="1"/>
</dbReference>
<dbReference type="Gene3D" id="3.30.70.270">
    <property type="match status" value="1"/>
</dbReference>
<dbReference type="GO" id="GO:0043709">
    <property type="term" value="P:cell adhesion involved in single-species biofilm formation"/>
    <property type="evidence" value="ECO:0007669"/>
    <property type="project" value="TreeGrafter"/>
</dbReference>